<evidence type="ECO:0000313" key="3">
    <source>
        <dbReference type="Proteomes" id="UP000011087"/>
    </source>
</evidence>
<dbReference type="PaxDb" id="55529-EKX32449"/>
<dbReference type="EnsemblProtists" id="EKX32449">
    <property type="protein sequence ID" value="EKX32449"/>
    <property type="gene ID" value="GUITHDRAFT_121379"/>
</dbReference>
<dbReference type="KEGG" id="gtt:GUITHDRAFT_121379"/>
<reference evidence="3" key="2">
    <citation type="submission" date="2012-11" db="EMBL/GenBank/DDBJ databases">
        <authorList>
            <person name="Kuo A."/>
            <person name="Curtis B.A."/>
            <person name="Tanifuji G."/>
            <person name="Burki F."/>
            <person name="Gruber A."/>
            <person name="Irimia M."/>
            <person name="Maruyama S."/>
            <person name="Arias M.C."/>
            <person name="Ball S.G."/>
            <person name="Gile G.H."/>
            <person name="Hirakawa Y."/>
            <person name="Hopkins J.F."/>
            <person name="Rensing S.A."/>
            <person name="Schmutz J."/>
            <person name="Symeonidi A."/>
            <person name="Elias M."/>
            <person name="Eveleigh R.J."/>
            <person name="Herman E.K."/>
            <person name="Klute M.J."/>
            <person name="Nakayama T."/>
            <person name="Obornik M."/>
            <person name="Reyes-Prieto A."/>
            <person name="Armbrust E.V."/>
            <person name="Aves S.J."/>
            <person name="Beiko R.G."/>
            <person name="Coutinho P."/>
            <person name="Dacks J.B."/>
            <person name="Durnford D.G."/>
            <person name="Fast N.M."/>
            <person name="Green B.R."/>
            <person name="Grisdale C."/>
            <person name="Hempe F."/>
            <person name="Henrissat B."/>
            <person name="Hoppner M.P."/>
            <person name="Ishida K.-I."/>
            <person name="Kim E."/>
            <person name="Koreny L."/>
            <person name="Kroth P.G."/>
            <person name="Liu Y."/>
            <person name="Malik S.-B."/>
            <person name="Maier U.G."/>
            <person name="McRose D."/>
            <person name="Mock T."/>
            <person name="Neilson J.A."/>
            <person name="Onodera N.T."/>
            <person name="Poole A.M."/>
            <person name="Pritham E.J."/>
            <person name="Richards T.A."/>
            <person name="Rocap G."/>
            <person name="Roy S.W."/>
            <person name="Sarai C."/>
            <person name="Schaack S."/>
            <person name="Shirato S."/>
            <person name="Slamovits C.H."/>
            <person name="Spencer D.F."/>
            <person name="Suzuki S."/>
            <person name="Worden A.Z."/>
            <person name="Zauner S."/>
            <person name="Barry K."/>
            <person name="Bell C."/>
            <person name="Bharti A.K."/>
            <person name="Crow J.A."/>
            <person name="Grimwood J."/>
            <person name="Kramer R."/>
            <person name="Lindquist E."/>
            <person name="Lucas S."/>
            <person name="Salamov A."/>
            <person name="McFadden G.I."/>
            <person name="Lane C.E."/>
            <person name="Keeling P.J."/>
            <person name="Gray M.W."/>
            <person name="Grigoriev I.V."/>
            <person name="Archibald J.M."/>
        </authorList>
    </citation>
    <scope>NUCLEOTIDE SEQUENCE</scope>
    <source>
        <strain evidence="3">CCMP2712</strain>
    </source>
</reference>
<evidence type="ECO:0000313" key="1">
    <source>
        <dbReference type="EMBL" id="EKX32449.1"/>
    </source>
</evidence>
<dbReference type="GeneID" id="17289187"/>
<dbReference type="EMBL" id="JH993189">
    <property type="protein sequence ID" value="EKX32449.1"/>
    <property type="molecule type" value="Genomic_DNA"/>
</dbReference>
<dbReference type="RefSeq" id="XP_005819429.1">
    <property type="nucleotide sequence ID" value="XM_005819372.1"/>
</dbReference>
<gene>
    <name evidence="1" type="ORF">GUITHDRAFT_121379</name>
</gene>
<dbReference type="Proteomes" id="UP000011087">
    <property type="component" value="Unassembled WGS sequence"/>
</dbReference>
<name>L1I968_GUITC</name>
<dbReference type="AlphaFoldDB" id="L1I968"/>
<organism evidence="1">
    <name type="scientific">Guillardia theta (strain CCMP2712)</name>
    <name type="common">Cryptophyte</name>
    <dbReference type="NCBI Taxonomy" id="905079"/>
    <lineage>
        <taxon>Eukaryota</taxon>
        <taxon>Cryptophyceae</taxon>
        <taxon>Pyrenomonadales</taxon>
        <taxon>Geminigeraceae</taxon>
        <taxon>Guillardia</taxon>
    </lineage>
</organism>
<reference evidence="2" key="3">
    <citation type="submission" date="2016-03" db="UniProtKB">
        <authorList>
            <consortium name="EnsemblProtists"/>
        </authorList>
    </citation>
    <scope>IDENTIFICATION</scope>
</reference>
<dbReference type="HOGENOM" id="CLU_1351130_0_0_1"/>
<accession>L1I968</accession>
<protein>
    <submittedName>
        <fullName evidence="1 2">Uncharacterized protein</fullName>
    </submittedName>
</protein>
<sequence length="203" mass="23552">MQSCPSCQCQFTEVHKYDYIAGSALKLSDSAEVVAEDCVFHSHDGVAFLWDEFTDAGPRTPNSGRLRLSNCVIKQCDLQELTSVKIFIIIENFLQEMGMPALLQNVFEVSTGTNLLLHWIRSQMNSHLVARIVPMNTDRTVPYRHVLLIQMNLHVRSFMSLDNEKKRIMQDKMNQMIRRGMPAKFNKNDLERIDTFLRWEKDK</sequence>
<proteinExistence type="predicted"/>
<reference evidence="1 3" key="1">
    <citation type="journal article" date="2012" name="Nature">
        <title>Algal genomes reveal evolutionary mosaicism and the fate of nucleomorphs.</title>
        <authorList>
            <consortium name="DOE Joint Genome Institute"/>
            <person name="Curtis B.A."/>
            <person name="Tanifuji G."/>
            <person name="Burki F."/>
            <person name="Gruber A."/>
            <person name="Irimia M."/>
            <person name="Maruyama S."/>
            <person name="Arias M.C."/>
            <person name="Ball S.G."/>
            <person name="Gile G.H."/>
            <person name="Hirakawa Y."/>
            <person name="Hopkins J.F."/>
            <person name="Kuo A."/>
            <person name="Rensing S.A."/>
            <person name="Schmutz J."/>
            <person name="Symeonidi A."/>
            <person name="Elias M."/>
            <person name="Eveleigh R.J."/>
            <person name="Herman E.K."/>
            <person name="Klute M.J."/>
            <person name="Nakayama T."/>
            <person name="Obornik M."/>
            <person name="Reyes-Prieto A."/>
            <person name="Armbrust E.V."/>
            <person name="Aves S.J."/>
            <person name="Beiko R.G."/>
            <person name="Coutinho P."/>
            <person name="Dacks J.B."/>
            <person name="Durnford D.G."/>
            <person name="Fast N.M."/>
            <person name="Green B.R."/>
            <person name="Grisdale C.J."/>
            <person name="Hempel F."/>
            <person name="Henrissat B."/>
            <person name="Hoppner M.P."/>
            <person name="Ishida K."/>
            <person name="Kim E."/>
            <person name="Koreny L."/>
            <person name="Kroth P.G."/>
            <person name="Liu Y."/>
            <person name="Malik S.B."/>
            <person name="Maier U.G."/>
            <person name="McRose D."/>
            <person name="Mock T."/>
            <person name="Neilson J.A."/>
            <person name="Onodera N.T."/>
            <person name="Poole A.M."/>
            <person name="Pritham E.J."/>
            <person name="Richards T.A."/>
            <person name="Rocap G."/>
            <person name="Roy S.W."/>
            <person name="Sarai C."/>
            <person name="Schaack S."/>
            <person name="Shirato S."/>
            <person name="Slamovits C.H."/>
            <person name="Spencer D.F."/>
            <person name="Suzuki S."/>
            <person name="Worden A.Z."/>
            <person name="Zauner S."/>
            <person name="Barry K."/>
            <person name="Bell C."/>
            <person name="Bharti A.K."/>
            <person name="Crow J.A."/>
            <person name="Grimwood J."/>
            <person name="Kramer R."/>
            <person name="Lindquist E."/>
            <person name="Lucas S."/>
            <person name="Salamov A."/>
            <person name="McFadden G.I."/>
            <person name="Lane C.E."/>
            <person name="Keeling P.J."/>
            <person name="Gray M.W."/>
            <person name="Grigoriev I.V."/>
            <person name="Archibald J.M."/>
        </authorList>
    </citation>
    <scope>NUCLEOTIDE SEQUENCE</scope>
    <source>
        <strain evidence="1 3">CCMP2712</strain>
    </source>
</reference>
<keyword evidence="3" id="KW-1185">Reference proteome</keyword>
<evidence type="ECO:0000313" key="2">
    <source>
        <dbReference type="EnsemblProtists" id="EKX32449"/>
    </source>
</evidence>